<dbReference type="InterPro" id="IPR005569">
    <property type="entry name" value="Arc_DNA-bd_dom"/>
</dbReference>
<dbReference type="InterPro" id="IPR010985">
    <property type="entry name" value="Ribbon_hlx_hlx"/>
</dbReference>
<proteinExistence type="predicted"/>
<dbReference type="GO" id="GO:0006355">
    <property type="term" value="P:regulation of DNA-templated transcription"/>
    <property type="evidence" value="ECO:0007669"/>
    <property type="project" value="InterPro"/>
</dbReference>
<evidence type="ECO:0000313" key="2">
    <source>
        <dbReference type="EMBL" id="ECJ4377242.1"/>
    </source>
</evidence>
<comment type="caution">
    <text evidence="2">The sequence shown here is derived from an EMBL/GenBank/DDBJ whole genome shotgun (WGS) entry which is preliminary data.</text>
</comment>
<dbReference type="Proteomes" id="UP000839781">
    <property type="component" value="Unassembled WGS sequence"/>
</dbReference>
<gene>
    <name evidence="2" type="ORF">DLB95_08055</name>
</gene>
<dbReference type="AlphaFoldDB" id="A0A5Y3VZV4"/>
<dbReference type="GO" id="GO:0043565">
    <property type="term" value="F:sequence-specific DNA binding"/>
    <property type="evidence" value="ECO:0007669"/>
    <property type="project" value="UniProtKB-ARBA"/>
</dbReference>
<organism evidence="2">
    <name type="scientific">Salmonella diarizonae</name>
    <dbReference type="NCBI Taxonomy" id="59204"/>
    <lineage>
        <taxon>Bacteria</taxon>
        <taxon>Pseudomonadati</taxon>
        <taxon>Pseudomonadota</taxon>
        <taxon>Gammaproteobacteria</taxon>
        <taxon>Enterobacterales</taxon>
        <taxon>Enterobacteriaceae</taxon>
        <taxon>Salmonella</taxon>
    </lineage>
</organism>
<dbReference type="SUPFAM" id="SSF47598">
    <property type="entry name" value="Ribbon-helix-helix"/>
    <property type="match status" value="1"/>
</dbReference>
<sequence length="119" mass="13840">MSKYPSQMQDKFNLRFPDGMRDAIAERAKANGRSMNSEIVQILQDALDGGFSLQMDAEFGKVYNDLITNEVKTMEDFDKNNERIDWLIDQLAWKIDTDSMKMRELLNLRKIAKDCKKPT</sequence>
<feature type="domain" description="Arc-like DNA binding" evidence="1">
    <location>
        <begin position="8"/>
        <end position="47"/>
    </location>
</feature>
<keyword evidence="2" id="KW-0238">DNA-binding</keyword>
<dbReference type="InterPro" id="IPR013321">
    <property type="entry name" value="Arc_rbn_hlx_hlx"/>
</dbReference>
<accession>A0A5Y3VZV4</accession>
<reference evidence="2" key="1">
    <citation type="submission" date="2018-05" db="EMBL/GenBank/DDBJ databases">
        <authorList>
            <person name="Ashton P.M."/>
            <person name="Dallman T."/>
            <person name="Nair S."/>
            <person name="De Pinna E."/>
            <person name="Peters T."/>
            <person name="Grant K."/>
        </authorList>
    </citation>
    <scope>NUCLEOTIDE SEQUENCE [LARGE SCALE GENOMIC DNA]</scope>
    <source>
        <strain evidence="2">474878</strain>
    </source>
</reference>
<evidence type="ECO:0000259" key="1">
    <source>
        <dbReference type="Pfam" id="PF03869"/>
    </source>
</evidence>
<dbReference type="Pfam" id="PF03869">
    <property type="entry name" value="Arc"/>
    <property type="match status" value="1"/>
</dbReference>
<dbReference type="EMBL" id="AAIYJF010000004">
    <property type="protein sequence ID" value="ECJ4377242.1"/>
    <property type="molecule type" value="Genomic_DNA"/>
</dbReference>
<dbReference type="Gene3D" id="1.10.1220.10">
    <property type="entry name" value="Met repressor-like"/>
    <property type="match status" value="1"/>
</dbReference>
<name>A0A5Y3VZV4_SALDZ</name>
<protein>
    <submittedName>
        <fullName evidence="2">DNA-binding protein</fullName>
    </submittedName>
</protein>